<dbReference type="GO" id="GO:0015074">
    <property type="term" value="P:DNA integration"/>
    <property type="evidence" value="ECO:0007669"/>
    <property type="project" value="InterPro"/>
</dbReference>
<evidence type="ECO:0000313" key="6">
    <source>
        <dbReference type="EMBL" id="RKO24496.1"/>
    </source>
</evidence>
<proteinExistence type="predicted"/>
<comment type="caution">
    <text evidence="6">The sequence shown here is derived from an EMBL/GenBank/DDBJ whole genome shotgun (WGS) entry which is preliminary data.</text>
</comment>
<evidence type="ECO:0000313" key="7">
    <source>
        <dbReference type="Proteomes" id="UP000273159"/>
    </source>
</evidence>
<reference evidence="7" key="2">
    <citation type="submission" date="2018-10" db="EMBL/GenBank/DDBJ databases">
        <authorList>
            <person name="Wang Y."/>
            <person name="Wang J."/>
            <person name="Yang X."/>
            <person name="Wang Z."/>
            <person name="Huang Y."/>
        </authorList>
    </citation>
    <scope>NUCLEOTIDE SEQUENCE [LARGE SCALE GENOMIC DNA]</scope>
    <source>
        <strain evidence="7">J015</strain>
    </source>
</reference>
<dbReference type="RefSeq" id="WP_120692220.1">
    <property type="nucleotide sequence ID" value="NZ_RBNH01000006.1"/>
</dbReference>
<dbReference type="GO" id="GO:0006310">
    <property type="term" value="P:DNA recombination"/>
    <property type="evidence" value="ECO:0007669"/>
    <property type="project" value="UniProtKB-KW"/>
</dbReference>
<evidence type="ECO:0000256" key="1">
    <source>
        <dbReference type="ARBA" id="ARBA00023125"/>
    </source>
</evidence>
<dbReference type="CDD" id="cd00397">
    <property type="entry name" value="DNA_BRE_C"/>
    <property type="match status" value="1"/>
</dbReference>
<feature type="domain" description="Tyr recombinase" evidence="4">
    <location>
        <begin position="112"/>
        <end position="285"/>
    </location>
</feature>
<dbReference type="PANTHER" id="PTHR30349">
    <property type="entry name" value="PHAGE INTEGRASE-RELATED"/>
    <property type="match status" value="1"/>
</dbReference>
<dbReference type="PROSITE" id="PS51900">
    <property type="entry name" value="CB"/>
    <property type="match status" value="1"/>
</dbReference>
<keyword evidence="2" id="KW-0233">DNA recombination</keyword>
<dbReference type="PROSITE" id="PS51898">
    <property type="entry name" value="TYR_RECOMBINASE"/>
    <property type="match status" value="1"/>
</dbReference>
<evidence type="ECO:0000256" key="2">
    <source>
        <dbReference type="ARBA" id="ARBA00023172"/>
    </source>
</evidence>
<keyword evidence="1 3" id="KW-0238">DNA-binding</keyword>
<organism evidence="6 7">
    <name type="scientific">Pseudarthrobacter phenanthrenivorans</name>
    <name type="common">Arthrobacter phenanthrenivorans</name>
    <dbReference type="NCBI Taxonomy" id="361575"/>
    <lineage>
        <taxon>Bacteria</taxon>
        <taxon>Bacillati</taxon>
        <taxon>Actinomycetota</taxon>
        <taxon>Actinomycetes</taxon>
        <taxon>Micrococcales</taxon>
        <taxon>Micrococcaceae</taxon>
        <taxon>Pseudarthrobacter</taxon>
    </lineage>
</organism>
<dbReference type="InterPro" id="IPR011010">
    <property type="entry name" value="DNA_brk_join_enz"/>
</dbReference>
<dbReference type="Proteomes" id="UP000273159">
    <property type="component" value="Unassembled WGS sequence"/>
</dbReference>
<feature type="domain" description="Core-binding (CB)" evidence="5">
    <location>
        <begin position="14"/>
        <end position="91"/>
    </location>
</feature>
<dbReference type="EMBL" id="RBNH01000006">
    <property type="protein sequence ID" value="RKO24496.1"/>
    <property type="molecule type" value="Genomic_DNA"/>
</dbReference>
<dbReference type="InterPro" id="IPR002104">
    <property type="entry name" value="Integrase_catalytic"/>
</dbReference>
<evidence type="ECO:0000259" key="5">
    <source>
        <dbReference type="PROSITE" id="PS51900"/>
    </source>
</evidence>
<name>A0A3B0FCT3_PSEPS</name>
<dbReference type="SUPFAM" id="SSF56349">
    <property type="entry name" value="DNA breaking-rejoining enzymes"/>
    <property type="match status" value="1"/>
</dbReference>
<dbReference type="AlphaFoldDB" id="A0A3B0FCT3"/>
<protein>
    <submittedName>
        <fullName evidence="6">Site-specific integrase</fullName>
    </submittedName>
</protein>
<accession>A0A3B0FCT3</accession>
<evidence type="ECO:0000256" key="3">
    <source>
        <dbReference type="PROSITE-ProRule" id="PRU01248"/>
    </source>
</evidence>
<dbReference type="InterPro" id="IPR050090">
    <property type="entry name" value="Tyrosine_recombinase_XerCD"/>
</dbReference>
<dbReference type="InterPro" id="IPR013762">
    <property type="entry name" value="Integrase-like_cat_sf"/>
</dbReference>
<gene>
    <name evidence="6" type="ORF">D7Z96_08685</name>
</gene>
<reference evidence="6 7" key="1">
    <citation type="submission" date="2018-10" db="EMBL/GenBank/DDBJ databases">
        <title>Genome-guide identification and characterization of bacteria that degrade polycyclic aromatic hydrocarbons and resist hexavalent chromium simultaneously.</title>
        <authorList>
            <person name="Feng H."/>
        </authorList>
    </citation>
    <scope>NUCLEOTIDE SEQUENCE [LARGE SCALE GENOMIC DNA]</scope>
    <source>
        <strain evidence="6 7">J015</strain>
    </source>
</reference>
<dbReference type="PANTHER" id="PTHR30349:SF64">
    <property type="entry name" value="PROPHAGE INTEGRASE INTD-RELATED"/>
    <property type="match status" value="1"/>
</dbReference>
<evidence type="ECO:0000259" key="4">
    <source>
        <dbReference type="PROSITE" id="PS51898"/>
    </source>
</evidence>
<dbReference type="GO" id="GO:0003677">
    <property type="term" value="F:DNA binding"/>
    <property type="evidence" value="ECO:0007669"/>
    <property type="project" value="UniProtKB-UniRule"/>
</dbReference>
<sequence length="304" mass="34436">MSTMTQERAAGIDAESQSILEEWTYSMQAQDLSPKTIRERLICMTTVAREVGPFVTLTKRELVRWMAGKQWANSTRAQRRADYHTFFTWLQDEGLRLDNPGAKLPRVATRSVDPNPFTVEEINRLLNGGMYRRTRAMVALHYYLGLRVSEIARVHGRDIDRQTWTLTTIGKGRKLVRLPIPDQLRDLVLEMPADGYWFPNYTDNKLHKAGEGHVMGNSISGVLTQAIKRAGLNHRPHQLRAATATEMHRAGVSAFTIQNGMRHSMMQTTTKYLLVEPEQLRAGLDKLPTVAAPSKSGRKARDAQ</sequence>
<dbReference type="Pfam" id="PF00589">
    <property type="entry name" value="Phage_integrase"/>
    <property type="match status" value="1"/>
</dbReference>
<dbReference type="InterPro" id="IPR044068">
    <property type="entry name" value="CB"/>
</dbReference>
<dbReference type="Gene3D" id="1.10.443.10">
    <property type="entry name" value="Intergrase catalytic core"/>
    <property type="match status" value="1"/>
</dbReference>